<keyword evidence="2" id="KW-1133">Transmembrane helix</keyword>
<dbReference type="AlphaFoldDB" id="A0A1R3G2P5"/>
<keyword evidence="2" id="KW-0812">Transmembrane</keyword>
<name>A0A1R3G2P5_COCAP</name>
<feature type="region of interest" description="Disordered" evidence="1">
    <location>
        <begin position="1"/>
        <end position="42"/>
    </location>
</feature>
<keyword evidence="2" id="KW-0472">Membrane</keyword>
<dbReference type="InterPro" id="IPR004158">
    <property type="entry name" value="DUF247_pln"/>
</dbReference>
<dbReference type="Pfam" id="PF03140">
    <property type="entry name" value="DUF247"/>
    <property type="match status" value="1"/>
</dbReference>
<feature type="transmembrane region" description="Helical" evidence="2">
    <location>
        <begin position="484"/>
        <end position="512"/>
    </location>
</feature>
<evidence type="ECO:0000313" key="4">
    <source>
        <dbReference type="Proteomes" id="UP000188268"/>
    </source>
</evidence>
<dbReference type="OrthoDB" id="1842647at2759"/>
<dbReference type="PANTHER" id="PTHR31170">
    <property type="entry name" value="BNAC04G53230D PROTEIN"/>
    <property type="match status" value="1"/>
</dbReference>
<evidence type="ECO:0000256" key="1">
    <source>
        <dbReference type="SAM" id="MobiDB-lite"/>
    </source>
</evidence>
<dbReference type="OMA" id="RICPARF"/>
<dbReference type="STRING" id="210143.A0A1R3G2P5"/>
<comment type="caution">
    <text evidence="3">The sequence shown here is derived from an EMBL/GenBank/DDBJ whole genome shotgun (WGS) entry which is preliminary data.</text>
</comment>
<sequence length="523" mass="60019">MSENDSDYVESEWSDDEENDEENGNQYFQTPEENIGEGETETHSRFSAGISLHDTRATHSGSVELSMINTAGIEAEPTLLNTDDTQIRLESQVAIDINSEIRSQSQAQPEVTRSEFILPYRICRVREEENERANFTPRIVSIGPNYYKKRGLEDMEAQKFKYLNRIQNNIRQRLLEAMRRLERETRNCYLKSFNRINSDDFVNMMLADGCFIIQLFRLNQQIRQGQQVINDPIFGNQWIISNLRLDLLMLENQLPFFVLQEIFSLTANLNSTQGGNTTLNQLALQFFESVWPSEDGENPISSSNIQGNTQLHLLALFHSSFINININEEPALDKSLSRRYSALPMKGWVYNAERLRQAGLRLLEENSGNLLNIGLQRSRLRIPTLFINARSKIVLKNFLAYEQSNSHATPYFASLVMLFYSLIDTPKDVQLLRGRGILRGGSRNGEEVVALFSSLSKDIVLDPDDCLIAQQVQDINRHCKTCQAWFFTFATGPMLRILTFFASGVVSSILFYQGLRYVRYNFS</sequence>
<evidence type="ECO:0000256" key="2">
    <source>
        <dbReference type="SAM" id="Phobius"/>
    </source>
</evidence>
<dbReference type="Proteomes" id="UP000188268">
    <property type="component" value="Unassembled WGS sequence"/>
</dbReference>
<dbReference type="Gramene" id="OMO52290">
    <property type="protein sequence ID" value="OMO52290"/>
    <property type="gene ID" value="CCACVL1_29272"/>
</dbReference>
<dbReference type="EMBL" id="AWWV01015529">
    <property type="protein sequence ID" value="OMO52290.1"/>
    <property type="molecule type" value="Genomic_DNA"/>
</dbReference>
<protein>
    <submittedName>
        <fullName evidence="3">Uncharacterized protein</fullName>
    </submittedName>
</protein>
<feature type="compositionally biased region" description="Acidic residues" evidence="1">
    <location>
        <begin position="1"/>
        <end position="23"/>
    </location>
</feature>
<reference evidence="3 4" key="1">
    <citation type="submission" date="2013-09" db="EMBL/GenBank/DDBJ databases">
        <title>Corchorus capsularis genome sequencing.</title>
        <authorList>
            <person name="Alam M."/>
            <person name="Haque M.S."/>
            <person name="Islam M.S."/>
            <person name="Emdad E.M."/>
            <person name="Islam M.M."/>
            <person name="Ahmed B."/>
            <person name="Halim A."/>
            <person name="Hossen Q.M.M."/>
            <person name="Hossain M.Z."/>
            <person name="Ahmed R."/>
            <person name="Khan M.M."/>
            <person name="Islam R."/>
            <person name="Rashid M.M."/>
            <person name="Khan S.A."/>
            <person name="Rahman M.S."/>
            <person name="Alam M."/>
        </authorList>
    </citation>
    <scope>NUCLEOTIDE SEQUENCE [LARGE SCALE GENOMIC DNA]</scope>
    <source>
        <strain evidence="4">cv. CVL-1</strain>
        <tissue evidence="3">Whole seedling</tissue>
    </source>
</reference>
<organism evidence="3 4">
    <name type="scientific">Corchorus capsularis</name>
    <name type="common">Jute</name>
    <dbReference type="NCBI Taxonomy" id="210143"/>
    <lineage>
        <taxon>Eukaryota</taxon>
        <taxon>Viridiplantae</taxon>
        <taxon>Streptophyta</taxon>
        <taxon>Embryophyta</taxon>
        <taxon>Tracheophyta</taxon>
        <taxon>Spermatophyta</taxon>
        <taxon>Magnoliopsida</taxon>
        <taxon>eudicotyledons</taxon>
        <taxon>Gunneridae</taxon>
        <taxon>Pentapetalae</taxon>
        <taxon>rosids</taxon>
        <taxon>malvids</taxon>
        <taxon>Malvales</taxon>
        <taxon>Malvaceae</taxon>
        <taxon>Grewioideae</taxon>
        <taxon>Apeibeae</taxon>
        <taxon>Corchorus</taxon>
    </lineage>
</organism>
<accession>A0A1R3G2P5</accession>
<keyword evidence="4" id="KW-1185">Reference proteome</keyword>
<proteinExistence type="predicted"/>
<dbReference type="PANTHER" id="PTHR31170:SF25">
    <property type="entry name" value="BNAA09G04570D PROTEIN"/>
    <property type="match status" value="1"/>
</dbReference>
<gene>
    <name evidence="3" type="ORF">CCACVL1_29272</name>
</gene>
<evidence type="ECO:0000313" key="3">
    <source>
        <dbReference type="EMBL" id="OMO52290.1"/>
    </source>
</evidence>